<keyword evidence="2" id="KW-1185">Reference proteome</keyword>
<protein>
    <submittedName>
        <fullName evidence="1">Uncharacterized protein</fullName>
    </submittedName>
</protein>
<proteinExistence type="predicted"/>
<organism evidence="1 2">
    <name type="scientific">Salibaculum griseiflavum</name>
    <dbReference type="NCBI Taxonomy" id="1914409"/>
    <lineage>
        <taxon>Bacteria</taxon>
        <taxon>Pseudomonadati</taxon>
        <taxon>Pseudomonadota</taxon>
        <taxon>Alphaproteobacteria</taxon>
        <taxon>Rhodobacterales</taxon>
        <taxon>Roseobacteraceae</taxon>
        <taxon>Salibaculum</taxon>
    </lineage>
</organism>
<dbReference type="AlphaFoldDB" id="A0A2V1P9Z4"/>
<reference evidence="2" key="1">
    <citation type="submission" date="2018-05" db="EMBL/GenBank/DDBJ databases">
        <authorList>
            <person name="Du Z."/>
            <person name="Wang X."/>
        </authorList>
    </citation>
    <scope>NUCLEOTIDE SEQUENCE [LARGE SCALE GENOMIC DNA]</scope>
    <source>
        <strain evidence="2">WDS4C29</strain>
    </source>
</reference>
<dbReference type="RefSeq" id="WP_109386974.1">
    <property type="nucleotide sequence ID" value="NZ_QETF01000003.1"/>
</dbReference>
<sequence>MMQNDRKRKPDEEALLSFVQTAKPRESYVYGYSESRASRSVMELARYMQTSGFVNLVQKREKKGFAYMAIRTSKSARVR</sequence>
<evidence type="ECO:0000313" key="1">
    <source>
        <dbReference type="EMBL" id="PWG17952.1"/>
    </source>
</evidence>
<accession>A0A2V1P9Z4</accession>
<gene>
    <name evidence="1" type="ORF">DFK10_04395</name>
</gene>
<evidence type="ECO:0000313" key="2">
    <source>
        <dbReference type="Proteomes" id="UP000245293"/>
    </source>
</evidence>
<dbReference type="Proteomes" id="UP000245293">
    <property type="component" value="Unassembled WGS sequence"/>
</dbReference>
<dbReference type="EMBL" id="QETF01000003">
    <property type="protein sequence ID" value="PWG17952.1"/>
    <property type="molecule type" value="Genomic_DNA"/>
</dbReference>
<name>A0A2V1P9Z4_9RHOB</name>
<comment type="caution">
    <text evidence="1">The sequence shown here is derived from an EMBL/GenBank/DDBJ whole genome shotgun (WGS) entry which is preliminary data.</text>
</comment>